<dbReference type="Gene3D" id="3.30.2310.20">
    <property type="entry name" value="RelE-like"/>
    <property type="match status" value="1"/>
</dbReference>
<accession>A0A450TM75</accession>
<evidence type="ECO:0000313" key="2">
    <source>
        <dbReference type="EMBL" id="VFJ68834.1"/>
    </source>
</evidence>
<proteinExistence type="predicted"/>
<name>A0A450TM75_9GAMM</name>
<gene>
    <name evidence="2" type="ORF">BECKFW1821C_GA0114237_101630</name>
</gene>
<protein>
    <submittedName>
        <fullName evidence="2">mRNA interferase RelE/StbE</fullName>
    </submittedName>
</protein>
<dbReference type="InterPro" id="IPR035093">
    <property type="entry name" value="RelE/ParE_toxin_dom_sf"/>
</dbReference>
<dbReference type="Pfam" id="PF05016">
    <property type="entry name" value="ParE_toxin"/>
    <property type="match status" value="1"/>
</dbReference>
<evidence type="ECO:0000256" key="1">
    <source>
        <dbReference type="ARBA" id="ARBA00022649"/>
    </source>
</evidence>
<organism evidence="2">
    <name type="scientific">Candidatus Kentrum sp. FW</name>
    <dbReference type="NCBI Taxonomy" id="2126338"/>
    <lineage>
        <taxon>Bacteria</taxon>
        <taxon>Pseudomonadati</taxon>
        <taxon>Pseudomonadota</taxon>
        <taxon>Gammaproteobacteria</taxon>
        <taxon>Candidatus Kentrum</taxon>
    </lineage>
</organism>
<dbReference type="InterPro" id="IPR007712">
    <property type="entry name" value="RelE/ParE_toxin"/>
</dbReference>
<dbReference type="EMBL" id="CAADFE010000016">
    <property type="protein sequence ID" value="VFJ68834.1"/>
    <property type="molecule type" value="Genomic_DNA"/>
</dbReference>
<keyword evidence="1" id="KW-1277">Toxin-antitoxin system</keyword>
<dbReference type="SUPFAM" id="SSF143011">
    <property type="entry name" value="RelE-like"/>
    <property type="match status" value="1"/>
</dbReference>
<dbReference type="AlphaFoldDB" id="A0A450TM75"/>
<reference evidence="2" key="1">
    <citation type="submission" date="2019-02" db="EMBL/GenBank/DDBJ databases">
        <authorList>
            <person name="Gruber-Vodicka R. H."/>
            <person name="Seah K. B. B."/>
        </authorList>
    </citation>
    <scope>NUCLEOTIDE SEQUENCE</scope>
    <source>
        <strain evidence="2">BECK_BZ131</strain>
    </source>
</reference>
<sequence length="88" mass="10740">MIVGFRKSFERDLRKIRNRTVLGQVREIIERVEIADEYREITGLKKMTGHNEYYRIRCGDYRVGILFDGVKVEFVRCLHRREVYHYFP</sequence>